<dbReference type="Proteomes" id="UP000468591">
    <property type="component" value="Unassembled WGS sequence"/>
</dbReference>
<organism evidence="2 3">
    <name type="scientific">Sulfitobacter sediminilitoris</name>
    <dbReference type="NCBI Taxonomy" id="2698830"/>
    <lineage>
        <taxon>Bacteria</taxon>
        <taxon>Pseudomonadati</taxon>
        <taxon>Pseudomonadota</taxon>
        <taxon>Alphaproteobacteria</taxon>
        <taxon>Rhodobacterales</taxon>
        <taxon>Roseobacteraceae</taxon>
        <taxon>Sulfitobacter</taxon>
    </lineage>
</organism>
<feature type="domain" description="Methyltransferase type 11" evidence="1">
    <location>
        <begin position="52"/>
        <end position="148"/>
    </location>
</feature>
<dbReference type="GO" id="GO:0008757">
    <property type="term" value="F:S-adenosylmethionine-dependent methyltransferase activity"/>
    <property type="evidence" value="ECO:0007669"/>
    <property type="project" value="InterPro"/>
</dbReference>
<dbReference type="SUPFAM" id="SSF53335">
    <property type="entry name" value="S-adenosyl-L-methionine-dependent methyltransferases"/>
    <property type="match status" value="1"/>
</dbReference>
<evidence type="ECO:0000313" key="3">
    <source>
        <dbReference type="Proteomes" id="UP000468591"/>
    </source>
</evidence>
<protein>
    <submittedName>
        <fullName evidence="2">Methyltransferase domain-containing protein</fullName>
    </submittedName>
</protein>
<comment type="caution">
    <text evidence="2">The sequence shown here is derived from an EMBL/GenBank/DDBJ whole genome shotgun (WGS) entry which is preliminary data.</text>
</comment>
<name>A0A6P0CGJ9_9RHOB</name>
<dbReference type="AlphaFoldDB" id="A0A6P0CGJ9"/>
<keyword evidence="3" id="KW-1185">Reference proteome</keyword>
<accession>A0A6P0CGJ9</accession>
<dbReference type="PANTHER" id="PTHR43591">
    <property type="entry name" value="METHYLTRANSFERASE"/>
    <property type="match status" value="1"/>
</dbReference>
<reference evidence="2 3" key="1">
    <citation type="submission" date="2020-01" db="EMBL/GenBank/DDBJ databases">
        <title>Sulfitobacter sediminilitoris sp. nov., isolated from a tidal flat.</title>
        <authorList>
            <person name="Park S."/>
            <person name="Yoon J.-H."/>
        </authorList>
    </citation>
    <scope>NUCLEOTIDE SEQUENCE [LARGE SCALE GENOMIC DNA]</scope>
    <source>
        <strain evidence="2 3">JBTF-M27</strain>
    </source>
</reference>
<keyword evidence="2" id="KW-0489">Methyltransferase</keyword>
<dbReference type="Pfam" id="PF08241">
    <property type="entry name" value="Methyltransf_11"/>
    <property type="match status" value="1"/>
</dbReference>
<gene>
    <name evidence="2" type="ORF">GV827_19145</name>
</gene>
<evidence type="ECO:0000259" key="1">
    <source>
        <dbReference type="Pfam" id="PF08241"/>
    </source>
</evidence>
<keyword evidence="2" id="KW-0808">Transferase</keyword>
<dbReference type="Gene3D" id="3.40.50.150">
    <property type="entry name" value="Vaccinia Virus protein VP39"/>
    <property type="match status" value="1"/>
</dbReference>
<dbReference type="InterPro" id="IPR029063">
    <property type="entry name" value="SAM-dependent_MTases_sf"/>
</dbReference>
<dbReference type="RefSeq" id="WP_164355428.1">
    <property type="nucleotide sequence ID" value="NZ_JAABNT010000016.1"/>
</dbReference>
<dbReference type="EMBL" id="JAABNT010000016">
    <property type="protein sequence ID" value="NEK24500.1"/>
    <property type="molecule type" value="Genomic_DNA"/>
</dbReference>
<dbReference type="CDD" id="cd02440">
    <property type="entry name" value="AdoMet_MTases"/>
    <property type="match status" value="1"/>
</dbReference>
<proteinExistence type="predicted"/>
<sequence>MSDPFENVDAASPQMIDIIATALETRAEDADMLPVVDEYLGLLNVPEGGRIIDIGSGTGGITRRIADRFPAASVTGLEPSAALTQKAMELAGERPNLTFSIGDGAALDLEDASADIAILHTVLSHVTNPEPLIAEAVRILRPGGTLVICDADFSKAMMGVVPGDPLGSCSEAFVAGSVTDPWLAGKLKPLVGEAGLSVSHFSVLNRVVTSGMGALAWVRMSGARLVADGVIGQPLADALEAEYVRRAEAGILYSFLPFVTLMATKSSV</sequence>
<evidence type="ECO:0000313" key="2">
    <source>
        <dbReference type="EMBL" id="NEK24500.1"/>
    </source>
</evidence>
<dbReference type="GO" id="GO:0032259">
    <property type="term" value="P:methylation"/>
    <property type="evidence" value="ECO:0007669"/>
    <property type="project" value="UniProtKB-KW"/>
</dbReference>
<dbReference type="InterPro" id="IPR013216">
    <property type="entry name" value="Methyltransf_11"/>
</dbReference>